<dbReference type="Proteomes" id="UP000184330">
    <property type="component" value="Unassembled WGS sequence"/>
</dbReference>
<dbReference type="OrthoDB" id="6077599at2759"/>
<keyword evidence="4" id="KW-1185">Reference proteome</keyword>
<evidence type="ECO:0000313" key="3">
    <source>
        <dbReference type="EMBL" id="CZR59700.1"/>
    </source>
</evidence>
<dbReference type="InterPro" id="IPR002589">
    <property type="entry name" value="Macro_dom"/>
</dbReference>
<dbReference type="Pfam" id="PF01661">
    <property type="entry name" value="Macro"/>
    <property type="match status" value="1"/>
</dbReference>
<dbReference type="PANTHER" id="PTHR11106">
    <property type="entry name" value="GANGLIOSIDE INDUCED DIFFERENTIATION ASSOCIATED PROTEIN 2-RELATED"/>
    <property type="match status" value="1"/>
</dbReference>
<dbReference type="AlphaFoldDB" id="A0A1L7X3V2"/>
<evidence type="ECO:0000259" key="2">
    <source>
        <dbReference type="PROSITE" id="PS51154"/>
    </source>
</evidence>
<proteinExistence type="predicted"/>
<dbReference type="EMBL" id="FJOG01000014">
    <property type="protein sequence ID" value="CZR59700.1"/>
    <property type="molecule type" value="Genomic_DNA"/>
</dbReference>
<evidence type="ECO:0000313" key="4">
    <source>
        <dbReference type="Proteomes" id="UP000184330"/>
    </source>
</evidence>
<dbReference type="PANTHER" id="PTHR11106:SF27">
    <property type="entry name" value="MACRO DOMAIN-CONTAINING PROTEIN"/>
    <property type="match status" value="1"/>
</dbReference>
<dbReference type="SUPFAM" id="SSF52949">
    <property type="entry name" value="Macro domain-like"/>
    <property type="match status" value="1"/>
</dbReference>
<name>A0A1L7X3V2_9HELO</name>
<organism evidence="3 4">
    <name type="scientific">Phialocephala subalpina</name>
    <dbReference type="NCBI Taxonomy" id="576137"/>
    <lineage>
        <taxon>Eukaryota</taxon>
        <taxon>Fungi</taxon>
        <taxon>Dikarya</taxon>
        <taxon>Ascomycota</taxon>
        <taxon>Pezizomycotina</taxon>
        <taxon>Leotiomycetes</taxon>
        <taxon>Helotiales</taxon>
        <taxon>Mollisiaceae</taxon>
        <taxon>Phialocephala</taxon>
        <taxon>Phialocephala fortinii species complex</taxon>
    </lineage>
</organism>
<feature type="compositionally biased region" description="Basic residues" evidence="1">
    <location>
        <begin position="345"/>
        <end position="354"/>
    </location>
</feature>
<gene>
    <name evidence="3" type="ORF">PAC_09594</name>
</gene>
<feature type="domain" description="Macro" evidence="2">
    <location>
        <begin position="32"/>
        <end position="226"/>
    </location>
</feature>
<dbReference type="Gene3D" id="3.40.220.10">
    <property type="entry name" value="Leucine Aminopeptidase, subunit E, domain 1"/>
    <property type="match status" value="1"/>
</dbReference>
<dbReference type="InterPro" id="IPR043472">
    <property type="entry name" value="Macro_dom-like"/>
</dbReference>
<dbReference type="STRING" id="576137.A0A1L7X3V2"/>
<sequence length="360" mass="40974">MKMPASRPQRSDVPNVRLKKKRVHAQNGTIHKEMFMTMSFADFPRAPLKGDAGQLIHRSPCGRFEIRRAFLIDFPAEAMVNATDQEMVLNTTTTPGAEFQIKYAAGPRLKDHLFNKFSSPRLPEGEALTTPSFNMSNCTFLIHTNAPNYRTRTRENILLIRQQLADCYRRCLEEACFHKVSSIAFPALGTGKTVGWPRAVASRIGIDTCRRWFAHPVFGQKRRERTPGPVNFLCDPVGPYSHQEDRWLVAFNEFFPGSELPKPLPREEAQKVVPSPSLARGRRDRGTASDRGRGRRVAVTPMFRREDANLGFSAGPSTAPRPRSRIGKRELKYLEGNETDQSERPKKRARRLPRRYGQDE</sequence>
<protein>
    <recommendedName>
        <fullName evidence="2">Macro domain-containing protein</fullName>
    </recommendedName>
</protein>
<evidence type="ECO:0000256" key="1">
    <source>
        <dbReference type="SAM" id="MobiDB-lite"/>
    </source>
</evidence>
<feature type="region of interest" description="Disordered" evidence="1">
    <location>
        <begin position="262"/>
        <end position="360"/>
    </location>
</feature>
<dbReference type="PROSITE" id="PS51154">
    <property type="entry name" value="MACRO"/>
    <property type="match status" value="1"/>
</dbReference>
<reference evidence="3 4" key="1">
    <citation type="submission" date="2016-03" db="EMBL/GenBank/DDBJ databases">
        <authorList>
            <person name="Ploux O."/>
        </authorList>
    </citation>
    <scope>NUCLEOTIDE SEQUENCE [LARGE SCALE GENOMIC DNA]</scope>
    <source>
        <strain evidence="3 4">UAMH 11012</strain>
    </source>
</reference>
<accession>A0A1L7X3V2</accession>